<accession>K1SR32</accession>
<organism evidence="1">
    <name type="scientific">human gut metagenome</name>
    <dbReference type="NCBI Taxonomy" id="408170"/>
    <lineage>
        <taxon>unclassified sequences</taxon>
        <taxon>metagenomes</taxon>
        <taxon>organismal metagenomes</taxon>
    </lineage>
</organism>
<dbReference type="Gene3D" id="3.40.50.1110">
    <property type="entry name" value="SGNH hydrolase"/>
    <property type="match status" value="1"/>
</dbReference>
<proteinExistence type="predicted"/>
<name>K1SR32_9ZZZZ</name>
<feature type="non-terminal residue" evidence="1">
    <location>
        <position position="74"/>
    </location>
</feature>
<protein>
    <submittedName>
        <fullName evidence="1">Lipolytic protein G-D-S-L family</fullName>
    </submittedName>
</protein>
<comment type="caution">
    <text evidence="1">The sequence shown here is derived from an EMBL/GenBank/DDBJ whole genome shotgun (WGS) entry which is preliminary data.</text>
</comment>
<reference evidence="1" key="1">
    <citation type="journal article" date="2013" name="Environ. Microbiol.">
        <title>Microbiota from the distal guts of lean and obese adolescents exhibit partial functional redundancy besides clear differences in community structure.</title>
        <authorList>
            <person name="Ferrer M."/>
            <person name="Ruiz A."/>
            <person name="Lanza F."/>
            <person name="Haange S.B."/>
            <person name="Oberbach A."/>
            <person name="Till H."/>
            <person name="Bargiela R."/>
            <person name="Campoy C."/>
            <person name="Segura M.T."/>
            <person name="Richter M."/>
            <person name="von Bergen M."/>
            <person name="Seifert J."/>
            <person name="Suarez A."/>
        </authorList>
    </citation>
    <scope>NUCLEOTIDE SEQUENCE</scope>
</reference>
<dbReference type="SUPFAM" id="SSF52266">
    <property type="entry name" value="SGNH hydrolase"/>
    <property type="match status" value="1"/>
</dbReference>
<evidence type="ECO:0000313" key="1">
    <source>
        <dbReference type="EMBL" id="EKC60023.1"/>
    </source>
</evidence>
<dbReference type="InterPro" id="IPR036514">
    <property type="entry name" value="SGNH_hydro_sf"/>
</dbReference>
<dbReference type="AlphaFoldDB" id="K1SR32"/>
<sequence length="74" mass="8204">MDRIVFAGDSVTDMESAQPVGEGLFENVGKSYVRIVENMLAAFYPEVYLRVTNSGIGGNTSRDLLQRFDRDVVS</sequence>
<gene>
    <name evidence="1" type="ORF">OBE_09177</name>
</gene>
<dbReference type="EMBL" id="AJWZ01006351">
    <property type="protein sequence ID" value="EKC60023.1"/>
    <property type="molecule type" value="Genomic_DNA"/>
</dbReference>